<evidence type="ECO:0000313" key="2">
    <source>
        <dbReference type="EMBL" id="ORX94359.1"/>
    </source>
</evidence>
<comment type="caution">
    <text evidence="2">The sequence shown here is derived from an EMBL/GenBank/DDBJ whole genome shotgun (WGS) entry which is preliminary data.</text>
</comment>
<dbReference type="EMBL" id="MCFA01000311">
    <property type="protein sequence ID" value="ORX94359.1"/>
    <property type="molecule type" value="Genomic_DNA"/>
</dbReference>
<gene>
    <name evidence="2" type="ORF">BCR34DRAFT_645816</name>
</gene>
<organism evidence="2 3">
    <name type="scientific">Clohesyomyces aquaticus</name>
    <dbReference type="NCBI Taxonomy" id="1231657"/>
    <lineage>
        <taxon>Eukaryota</taxon>
        <taxon>Fungi</taxon>
        <taxon>Dikarya</taxon>
        <taxon>Ascomycota</taxon>
        <taxon>Pezizomycotina</taxon>
        <taxon>Dothideomycetes</taxon>
        <taxon>Pleosporomycetidae</taxon>
        <taxon>Pleosporales</taxon>
        <taxon>Lindgomycetaceae</taxon>
        <taxon>Clohesyomyces</taxon>
    </lineage>
</organism>
<accession>A0A1Y1Y8N5</accession>
<dbReference type="Gene3D" id="3.30.9.60">
    <property type="match status" value="1"/>
</dbReference>
<evidence type="ECO:0000259" key="1">
    <source>
        <dbReference type="Pfam" id="PF22607"/>
    </source>
</evidence>
<dbReference type="InterPro" id="IPR054707">
    <property type="entry name" value="DhpH_subs-bd"/>
</dbReference>
<dbReference type="OrthoDB" id="16820at2759"/>
<protein>
    <recommendedName>
        <fullName evidence="1">2,6-dihydroxypyridine 3-monooxygenase substrate binding domain-containing protein</fullName>
    </recommendedName>
</protein>
<reference evidence="2 3" key="1">
    <citation type="submission" date="2016-07" db="EMBL/GenBank/DDBJ databases">
        <title>Pervasive Adenine N6-methylation of Active Genes in Fungi.</title>
        <authorList>
            <consortium name="DOE Joint Genome Institute"/>
            <person name="Mondo S.J."/>
            <person name="Dannebaum R.O."/>
            <person name="Kuo R.C."/>
            <person name="Labutti K."/>
            <person name="Haridas S."/>
            <person name="Kuo A."/>
            <person name="Salamov A."/>
            <person name="Ahrendt S.R."/>
            <person name="Lipzen A."/>
            <person name="Sullivan W."/>
            <person name="Andreopoulos W.B."/>
            <person name="Clum A."/>
            <person name="Lindquist E."/>
            <person name="Daum C."/>
            <person name="Ramamoorthy G.K."/>
            <person name="Gryganskyi A."/>
            <person name="Culley D."/>
            <person name="Magnuson J.K."/>
            <person name="James T.Y."/>
            <person name="O'Malley M.A."/>
            <person name="Stajich J.E."/>
            <person name="Spatafora J.W."/>
            <person name="Visel A."/>
            <person name="Grigoriev I.V."/>
        </authorList>
    </citation>
    <scope>NUCLEOTIDE SEQUENCE [LARGE SCALE GENOMIC DNA]</scope>
    <source>
        <strain evidence="2 3">CBS 115471</strain>
    </source>
</reference>
<dbReference type="Pfam" id="PF22607">
    <property type="entry name" value="FAD_binding-like"/>
    <property type="match status" value="1"/>
</dbReference>
<proteinExistence type="predicted"/>
<evidence type="ECO:0000313" key="3">
    <source>
        <dbReference type="Proteomes" id="UP000193144"/>
    </source>
</evidence>
<dbReference type="Proteomes" id="UP000193144">
    <property type="component" value="Unassembled WGS sequence"/>
</dbReference>
<keyword evidence="3" id="KW-1185">Reference proteome</keyword>
<name>A0A1Y1Y8N5_9PLEO</name>
<feature type="domain" description="2,6-dihydroxypyridine 3-monooxygenase substrate binding" evidence="1">
    <location>
        <begin position="7"/>
        <end position="63"/>
    </location>
</feature>
<sequence length="63" mass="7392">MSKIHRYHVLSDAQDSQSEKRDLVFVWYDTLPKNSPRFIEMMTDIDGSTHKTTIPRGKMQPKV</sequence>
<dbReference type="AlphaFoldDB" id="A0A1Y1Y8N5"/>
<dbReference type="SUPFAM" id="SSF54373">
    <property type="entry name" value="FAD-linked reductases, C-terminal domain"/>
    <property type="match status" value="1"/>
</dbReference>